<reference evidence="7" key="1">
    <citation type="submission" date="2010-02" db="EMBL/GenBank/DDBJ databases">
        <title>Sequencing and annotation of the Blastocystis hominis genome.</title>
        <authorList>
            <person name="Wincker P."/>
        </authorList>
    </citation>
    <scope>NUCLEOTIDE SEQUENCE</scope>
    <source>
        <strain evidence="7">Singapore isolate B</strain>
    </source>
</reference>
<keyword evidence="8" id="KW-1185">Reference proteome</keyword>
<dbReference type="AlphaFoldDB" id="D8LX47"/>
<evidence type="ECO:0000256" key="1">
    <source>
        <dbReference type="ARBA" id="ARBA00022723"/>
    </source>
</evidence>
<protein>
    <recommendedName>
        <fullName evidence="6">C2H2-type domain-containing protein</fullName>
    </recommendedName>
</protein>
<keyword evidence="1" id="KW-0479">Metal-binding</keyword>
<dbReference type="Pfam" id="PF13909">
    <property type="entry name" value="zf-H2C2_5"/>
    <property type="match status" value="1"/>
</dbReference>
<dbReference type="GO" id="GO:0005634">
    <property type="term" value="C:nucleus"/>
    <property type="evidence" value="ECO:0007669"/>
    <property type="project" value="UniProtKB-ARBA"/>
</dbReference>
<evidence type="ECO:0000256" key="5">
    <source>
        <dbReference type="PROSITE-ProRule" id="PRU00042"/>
    </source>
</evidence>
<organism evidence="7">
    <name type="scientific">Blastocystis hominis</name>
    <dbReference type="NCBI Taxonomy" id="12968"/>
    <lineage>
        <taxon>Eukaryota</taxon>
        <taxon>Sar</taxon>
        <taxon>Stramenopiles</taxon>
        <taxon>Bigyra</taxon>
        <taxon>Opalozoa</taxon>
        <taxon>Opalinata</taxon>
        <taxon>Blastocystidae</taxon>
        <taxon>Blastocystis</taxon>
    </lineage>
</organism>
<dbReference type="GeneID" id="24918375"/>
<gene>
    <name evidence="7" type="ORF">GSBLH_T00001096001</name>
</gene>
<accession>D8LX47</accession>
<dbReference type="GO" id="GO:0000978">
    <property type="term" value="F:RNA polymerase II cis-regulatory region sequence-specific DNA binding"/>
    <property type="evidence" value="ECO:0007669"/>
    <property type="project" value="TreeGrafter"/>
</dbReference>
<feature type="domain" description="C2H2-type" evidence="6">
    <location>
        <begin position="202"/>
        <end position="231"/>
    </location>
</feature>
<dbReference type="RefSeq" id="XP_012894890.1">
    <property type="nucleotide sequence ID" value="XM_013039436.1"/>
</dbReference>
<dbReference type="GO" id="GO:0045944">
    <property type="term" value="P:positive regulation of transcription by RNA polymerase II"/>
    <property type="evidence" value="ECO:0007669"/>
    <property type="project" value="UniProtKB-ARBA"/>
</dbReference>
<dbReference type="PANTHER" id="PTHR19818">
    <property type="entry name" value="ZINC FINGER PROTEIN ZIC AND GLI"/>
    <property type="match status" value="1"/>
</dbReference>
<feature type="domain" description="C2H2-type" evidence="6">
    <location>
        <begin position="112"/>
        <end position="141"/>
    </location>
</feature>
<dbReference type="PROSITE" id="PS50157">
    <property type="entry name" value="ZINC_FINGER_C2H2_2"/>
    <property type="match status" value="5"/>
</dbReference>
<evidence type="ECO:0000256" key="2">
    <source>
        <dbReference type="ARBA" id="ARBA00022737"/>
    </source>
</evidence>
<evidence type="ECO:0000256" key="4">
    <source>
        <dbReference type="ARBA" id="ARBA00022833"/>
    </source>
</evidence>
<sequence length="258" mass="29307">MEAIRVNIDPCVQREPAPSEFVCPAQECLRTIPADQKQNQKLIRELAALHTTTEPKLIIVPRFFFFVNNISGARIKYQHGSRDKGTFVSTKQDATQSSPVNCQFEEPKVHRFSCPFEGCTYSTTRNSDLKVHIRTHTGEKPYKCTYPGCNYASITKSILKTHLRIHTGEKPLRCPFPGCSYRSASHSNLKVHIRTHTGDKPFRCSFPNCSFASSTSNELNRHMRIHVEEKAFHCDVAGCGFACISQSELQRHKKKHNI</sequence>
<dbReference type="InterPro" id="IPR036236">
    <property type="entry name" value="Znf_C2H2_sf"/>
</dbReference>
<evidence type="ECO:0000313" key="8">
    <source>
        <dbReference type="Proteomes" id="UP000008312"/>
    </source>
</evidence>
<dbReference type="Gene3D" id="3.30.160.60">
    <property type="entry name" value="Classic Zinc Finger"/>
    <property type="match status" value="4"/>
</dbReference>
<dbReference type="PROSITE" id="PS00028">
    <property type="entry name" value="ZINC_FINGER_C2H2_1"/>
    <property type="match status" value="1"/>
</dbReference>
<keyword evidence="2" id="KW-0677">Repeat</keyword>
<dbReference type="SMART" id="SM00355">
    <property type="entry name" value="ZnF_C2H2"/>
    <property type="match status" value="5"/>
</dbReference>
<dbReference type="SUPFAM" id="SSF57667">
    <property type="entry name" value="beta-beta-alpha zinc fingers"/>
    <property type="match status" value="3"/>
</dbReference>
<evidence type="ECO:0000313" key="7">
    <source>
        <dbReference type="EMBL" id="CBK20842.2"/>
    </source>
</evidence>
<feature type="domain" description="C2H2-type" evidence="6">
    <location>
        <begin position="232"/>
        <end position="258"/>
    </location>
</feature>
<dbReference type="PANTHER" id="PTHR19818:SF139">
    <property type="entry name" value="PAIR-RULE PROTEIN ODD-PAIRED"/>
    <property type="match status" value="1"/>
</dbReference>
<evidence type="ECO:0000259" key="6">
    <source>
        <dbReference type="PROSITE" id="PS50157"/>
    </source>
</evidence>
<dbReference type="InterPro" id="IPR050329">
    <property type="entry name" value="GLI_C2H2-zinc-finger"/>
</dbReference>
<dbReference type="OrthoDB" id="200553at2759"/>
<evidence type="ECO:0000256" key="3">
    <source>
        <dbReference type="ARBA" id="ARBA00022771"/>
    </source>
</evidence>
<feature type="domain" description="C2H2-type" evidence="6">
    <location>
        <begin position="142"/>
        <end position="171"/>
    </location>
</feature>
<dbReference type="EMBL" id="FN668639">
    <property type="protein sequence ID" value="CBK20842.2"/>
    <property type="molecule type" value="Genomic_DNA"/>
</dbReference>
<dbReference type="FunFam" id="3.30.160.60:FF:000072">
    <property type="entry name" value="zinc finger protein 143 isoform X1"/>
    <property type="match status" value="2"/>
</dbReference>
<dbReference type="InParanoid" id="D8LX47"/>
<proteinExistence type="predicted"/>
<feature type="domain" description="C2H2-type" evidence="6">
    <location>
        <begin position="172"/>
        <end position="201"/>
    </location>
</feature>
<dbReference type="InterPro" id="IPR013087">
    <property type="entry name" value="Znf_C2H2_type"/>
</dbReference>
<name>D8LX47_BLAHO</name>
<dbReference type="Pfam" id="PF00096">
    <property type="entry name" value="zf-C2H2"/>
    <property type="match status" value="3"/>
</dbReference>
<dbReference type="Proteomes" id="UP000008312">
    <property type="component" value="Unassembled WGS sequence"/>
</dbReference>
<keyword evidence="4" id="KW-0862">Zinc</keyword>
<dbReference type="GO" id="GO:0000981">
    <property type="term" value="F:DNA-binding transcription factor activity, RNA polymerase II-specific"/>
    <property type="evidence" value="ECO:0007669"/>
    <property type="project" value="TreeGrafter"/>
</dbReference>
<dbReference type="FunFam" id="3.30.160.60:FF:000125">
    <property type="entry name" value="Putative zinc finger protein 143"/>
    <property type="match status" value="2"/>
</dbReference>
<keyword evidence="3 5" id="KW-0863">Zinc-finger</keyword>
<dbReference type="GO" id="GO:0008270">
    <property type="term" value="F:zinc ion binding"/>
    <property type="evidence" value="ECO:0007669"/>
    <property type="project" value="UniProtKB-KW"/>
</dbReference>